<gene>
    <name evidence="2" type="ORF">Cantr_08814</name>
</gene>
<accession>A0A367YD10</accession>
<name>A0A367YD10_9ASCO</name>
<sequence>MLATEDKRTFSEAQNNTSPSSAPVGFGGRGWRLAPDFWCRGRTWGSAPTKKTGAPNAVGGAQSFKPPITHHRYFISFTAVSQGSIQNSGIENARGMVLDCCII</sequence>
<evidence type="ECO:0000313" key="3">
    <source>
        <dbReference type="Proteomes" id="UP000253472"/>
    </source>
</evidence>
<dbReference type="Proteomes" id="UP000253472">
    <property type="component" value="Unassembled WGS sequence"/>
</dbReference>
<keyword evidence="3" id="KW-1185">Reference proteome</keyword>
<dbReference type="AlphaFoldDB" id="A0A367YD10"/>
<comment type="caution">
    <text evidence="2">The sequence shown here is derived from an EMBL/GenBank/DDBJ whole genome shotgun (WGS) entry which is preliminary data.</text>
</comment>
<feature type="compositionally biased region" description="Basic and acidic residues" evidence="1">
    <location>
        <begin position="1"/>
        <end position="10"/>
    </location>
</feature>
<dbReference type="EMBL" id="QLNQ01000025">
    <property type="protein sequence ID" value="RCK62901.1"/>
    <property type="molecule type" value="Genomic_DNA"/>
</dbReference>
<evidence type="ECO:0000256" key="1">
    <source>
        <dbReference type="SAM" id="MobiDB-lite"/>
    </source>
</evidence>
<feature type="region of interest" description="Disordered" evidence="1">
    <location>
        <begin position="1"/>
        <end position="28"/>
    </location>
</feature>
<reference evidence="2 3" key="1">
    <citation type="submission" date="2018-06" db="EMBL/GenBank/DDBJ databases">
        <title>Whole genome sequencing of Candida tropicalis (genome annotated by CSBL at Korea University).</title>
        <authorList>
            <person name="Ahn J."/>
        </authorList>
    </citation>
    <scope>NUCLEOTIDE SEQUENCE [LARGE SCALE GENOMIC DNA]</scope>
    <source>
        <strain evidence="2 3">ATCC 20962</strain>
    </source>
</reference>
<protein>
    <submittedName>
        <fullName evidence="2">Uncharacterized protein</fullName>
    </submittedName>
</protein>
<evidence type="ECO:0000313" key="2">
    <source>
        <dbReference type="EMBL" id="RCK62901.1"/>
    </source>
</evidence>
<organism evidence="2 3">
    <name type="scientific">Candida viswanathii</name>
    <dbReference type="NCBI Taxonomy" id="5486"/>
    <lineage>
        <taxon>Eukaryota</taxon>
        <taxon>Fungi</taxon>
        <taxon>Dikarya</taxon>
        <taxon>Ascomycota</taxon>
        <taxon>Saccharomycotina</taxon>
        <taxon>Pichiomycetes</taxon>
        <taxon>Debaryomycetaceae</taxon>
        <taxon>Candida/Lodderomyces clade</taxon>
        <taxon>Candida</taxon>
    </lineage>
</organism>
<feature type="compositionally biased region" description="Polar residues" evidence="1">
    <location>
        <begin position="11"/>
        <end position="21"/>
    </location>
</feature>
<proteinExistence type="predicted"/>